<dbReference type="Pfam" id="PF10023">
    <property type="entry name" value="Aminopep"/>
    <property type="match status" value="1"/>
</dbReference>
<keyword evidence="2" id="KW-0378">Hydrolase</keyword>
<gene>
    <name evidence="2" type="ORF">SAMN04489707_1002119</name>
</gene>
<dbReference type="Proteomes" id="UP000183656">
    <property type="component" value="Unassembled WGS sequence"/>
</dbReference>
<protein>
    <submittedName>
        <fullName evidence="2">Predicted aminopeptidase</fullName>
    </submittedName>
</protein>
<dbReference type="PIRSF" id="PIRSF029285">
    <property type="entry name" value="Aminopept"/>
    <property type="match status" value="1"/>
</dbReference>
<feature type="signal peptide" evidence="1">
    <location>
        <begin position="1"/>
        <end position="35"/>
    </location>
</feature>
<evidence type="ECO:0000313" key="3">
    <source>
        <dbReference type="Proteomes" id="UP000183656"/>
    </source>
</evidence>
<keyword evidence="3" id="KW-1185">Reference proteome</keyword>
<name>A0A1I7FK02_9BURK</name>
<keyword evidence="1" id="KW-0732">Signal</keyword>
<dbReference type="GO" id="GO:0004177">
    <property type="term" value="F:aminopeptidase activity"/>
    <property type="evidence" value="ECO:0007669"/>
    <property type="project" value="UniProtKB-KW"/>
</dbReference>
<dbReference type="InterPro" id="IPR014553">
    <property type="entry name" value="Aminopept"/>
</dbReference>
<proteinExistence type="predicted"/>
<dbReference type="STRING" id="343013.SAMN04489707_1002119"/>
<dbReference type="RefSeq" id="WP_411914283.1">
    <property type="nucleotide sequence ID" value="NZ_CYIG01000005.1"/>
</dbReference>
<reference evidence="2 3" key="1">
    <citation type="submission" date="2016-10" db="EMBL/GenBank/DDBJ databases">
        <authorList>
            <person name="de Groot N.N."/>
        </authorList>
    </citation>
    <scope>NUCLEOTIDE SEQUENCE [LARGE SCALE GENOMIC DNA]</scope>
    <source>
        <strain evidence="2 3">R-24608</strain>
    </source>
</reference>
<dbReference type="EMBL" id="FPBX01000002">
    <property type="protein sequence ID" value="SFU36529.1"/>
    <property type="molecule type" value="Genomic_DNA"/>
</dbReference>
<accession>A0A1I7FK02</accession>
<sequence length="395" mass="43195">MACAARRPPPGTRALLACLLALALLLAGCAHSPSATPNPPGALAYYWSSLRGHWALLQAARPVSDWLADPATPAALRTRLALAQHMRDFASARLHLPDNASYRSYAELPRRAAVWNVVAAPPHALTLHQWCFPITGCIGYRGYFNEADAQAEAAHLAAQGLEVAVYGVPAYSTLGYLNWLGGDPLLSTFVHGSEGDLVRLLLHELAHQVLYAQGDTAFNESFATTVERLGTALWLQEHASAATHAQDQLQQTQRQQWRALTQGTRARLAEIYAQKTAATPNQQAQAAMKKEAMEDFRRAYAVLRAQWQAAHPSQDLRGYDQWVAQANNARFATQAAYDTWVPALEALFQQHGGDWRQFYAAARQLAALPAKQRRQALCTLHPQPGVELGCGAVQG</sequence>
<organism evidence="2 3">
    <name type="scientific">Paenacidovorax caeni</name>
    <dbReference type="NCBI Taxonomy" id="343013"/>
    <lineage>
        <taxon>Bacteria</taxon>
        <taxon>Pseudomonadati</taxon>
        <taxon>Pseudomonadota</taxon>
        <taxon>Betaproteobacteria</taxon>
        <taxon>Burkholderiales</taxon>
        <taxon>Comamonadaceae</taxon>
        <taxon>Paenacidovorax</taxon>
    </lineage>
</organism>
<feature type="chain" id="PRO_5010361381" evidence="1">
    <location>
        <begin position="36"/>
        <end position="395"/>
    </location>
</feature>
<keyword evidence="2" id="KW-0645">Protease</keyword>
<keyword evidence="2" id="KW-0031">Aminopeptidase</keyword>
<dbReference type="PROSITE" id="PS51257">
    <property type="entry name" value="PROKAR_LIPOPROTEIN"/>
    <property type="match status" value="1"/>
</dbReference>
<evidence type="ECO:0000313" key="2">
    <source>
        <dbReference type="EMBL" id="SFU36529.1"/>
    </source>
</evidence>
<dbReference type="AlphaFoldDB" id="A0A1I7FK02"/>
<evidence type="ECO:0000256" key="1">
    <source>
        <dbReference type="SAM" id="SignalP"/>
    </source>
</evidence>